<name>A0ABQ0CT05_9HYPO</name>
<feature type="compositionally biased region" description="Basic and acidic residues" evidence="1">
    <location>
        <begin position="72"/>
        <end position="130"/>
    </location>
</feature>
<organism evidence="2 3">
    <name type="scientific">Epichloe bromicola</name>
    <dbReference type="NCBI Taxonomy" id="79588"/>
    <lineage>
        <taxon>Eukaryota</taxon>
        <taxon>Fungi</taxon>
        <taxon>Dikarya</taxon>
        <taxon>Ascomycota</taxon>
        <taxon>Pezizomycotina</taxon>
        <taxon>Sordariomycetes</taxon>
        <taxon>Hypocreomycetidae</taxon>
        <taxon>Hypocreales</taxon>
        <taxon>Clavicipitaceae</taxon>
        <taxon>Epichloe</taxon>
    </lineage>
</organism>
<feature type="compositionally biased region" description="Low complexity" evidence="1">
    <location>
        <begin position="479"/>
        <end position="489"/>
    </location>
</feature>
<feature type="compositionally biased region" description="Basic and acidic residues" evidence="1">
    <location>
        <begin position="309"/>
        <end position="319"/>
    </location>
</feature>
<reference evidence="3" key="1">
    <citation type="submission" date="2024-06" db="EMBL/GenBank/DDBJ databases">
        <title>Draft Genome Sequences of Epichloe bromicola Strains Isolated from Elymus ciliaris.</title>
        <authorList>
            <consortium name="Epichloe bromicola genome sequencing consortium"/>
            <person name="Miura A."/>
            <person name="Imano S."/>
            <person name="Ashida A."/>
            <person name="Sato I."/>
            <person name="Chiba S."/>
            <person name="Tanaka A."/>
            <person name="Camagna M."/>
            <person name="Takemoto D."/>
        </authorList>
    </citation>
    <scope>NUCLEOTIDE SEQUENCE [LARGE SCALE GENOMIC DNA]</scope>
    <source>
        <strain evidence="3">DP</strain>
    </source>
</reference>
<feature type="compositionally biased region" description="Basic and acidic residues" evidence="1">
    <location>
        <begin position="490"/>
        <end position="499"/>
    </location>
</feature>
<feature type="compositionally biased region" description="Basic and acidic residues" evidence="1">
    <location>
        <begin position="565"/>
        <end position="575"/>
    </location>
</feature>
<accession>A0ABQ0CT05</accession>
<dbReference type="Proteomes" id="UP001562357">
    <property type="component" value="Unassembled WGS sequence"/>
</dbReference>
<sequence length="607" mass="66886">MPSSSKSYSRVAHVEDADEDSGSSINGKPGTRKYATSEAPVSPSKANTSRSRSDKRPGNPRSSSASVSFNESDSRGVAEKREKPTARHPSEKDRGDPEQRARDRERQRKDRRLRENEEDRRATAQDEPRPLRKQRPTSLKQSATQPVVSQSSYKRGHVDNPASYGVQQPAISGTRPRAKTRPVSYYAGQPPRPPENMAWHPPRHAPAPFTVGTFPPIPIWQGPGASPGGFAAPPPPSPVGRTAPGFFDGVVAANPHNHLRQRFETRPSSAMGYQKPPPPPPPKDYYDREDYLDDPPPMRPVSHRPSRSRRAEDDRRRMPPPDLVPIRPQSALPPNTPYRPPAPQQRPPSRQTQSRPPVVHRRSVGFAIDQPGYEDDGFLGDEDLFHDISPNASFDDRRAVVPRSRRSSTAYDHHDYDVVPASTQRRRSSLYGSNALPSGGVGLDDNKYNDALRYQEAVSGNPQMPLTADSLRKAGKRGGVASSRSTRSSGSRDDSDYKRSNATGITRTSYNSEDFTIKVSGGARVRVPGAEIECDDGGEIVFTTRGGGGSRQGSDKASMILPQLEDSRSRVERKTLPYRPRAPSQSDSQSRGYAPSHAPYDYPGGFF</sequence>
<feature type="compositionally biased region" description="Polar residues" evidence="1">
    <location>
        <begin position="60"/>
        <end position="71"/>
    </location>
</feature>
<feature type="region of interest" description="Disordered" evidence="1">
    <location>
        <begin position="543"/>
        <end position="607"/>
    </location>
</feature>
<proteinExistence type="predicted"/>
<feature type="compositionally biased region" description="Low complexity" evidence="1">
    <location>
        <begin position="222"/>
        <end position="231"/>
    </location>
</feature>
<feature type="compositionally biased region" description="Polar residues" evidence="1">
    <location>
        <begin position="136"/>
        <end position="153"/>
    </location>
</feature>
<dbReference type="EMBL" id="BAAFGZ010000201">
    <property type="protein sequence ID" value="GAB0136538.1"/>
    <property type="molecule type" value="Genomic_DNA"/>
</dbReference>
<feature type="compositionally biased region" description="Low complexity" evidence="1">
    <location>
        <begin position="347"/>
        <end position="357"/>
    </location>
</feature>
<feature type="region of interest" description="Disordered" evidence="1">
    <location>
        <begin position="1"/>
        <end position="444"/>
    </location>
</feature>
<feature type="compositionally biased region" description="Polar residues" evidence="1">
    <location>
        <begin position="501"/>
        <end position="511"/>
    </location>
</feature>
<feature type="compositionally biased region" description="Acidic residues" evidence="1">
    <location>
        <begin position="372"/>
        <end position="384"/>
    </location>
</feature>
<evidence type="ECO:0000313" key="2">
    <source>
        <dbReference type="EMBL" id="GAB0136538.1"/>
    </source>
</evidence>
<gene>
    <name evidence="2" type="primary">g4837</name>
    <name evidence="2" type="ORF">EsDP_00004837</name>
</gene>
<feature type="region of interest" description="Disordered" evidence="1">
    <location>
        <begin position="457"/>
        <end position="511"/>
    </location>
</feature>
<comment type="caution">
    <text evidence="2">The sequence shown here is derived from an EMBL/GenBank/DDBJ whole genome shotgun (WGS) entry which is preliminary data.</text>
</comment>
<feature type="compositionally biased region" description="Pro residues" evidence="1">
    <location>
        <begin position="334"/>
        <end position="346"/>
    </location>
</feature>
<keyword evidence="3" id="KW-1185">Reference proteome</keyword>
<evidence type="ECO:0000256" key="1">
    <source>
        <dbReference type="SAM" id="MobiDB-lite"/>
    </source>
</evidence>
<evidence type="ECO:0000313" key="3">
    <source>
        <dbReference type="Proteomes" id="UP001562357"/>
    </source>
</evidence>
<protein>
    <submittedName>
        <fullName evidence="2">Uncharacterized protein</fullName>
    </submittedName>
</protein>